<dbReference type="Proteomes" id="UP001327027">
    <property type="component" value="Unassembled WGS sequence"/>
</dbReference>
<dbReference type="EMBL" id="JAYKLX010000007">
    <property type="protein sequence ID" value="MEB3347104.1"/>
    <property type="molecule type" value="Genomic_DNA"/>
</dbReference>
<evidence type="ECO:0000313" key="2">
    <source>
        <dbReference type="Proteomes" id="UP001327027"/>
    </source>
</evidence>
<protein>
    <submittedName>
        <fullName evidence="1">Uncharacterized protein</fullName>
    </submittedName>
</protein>
<gene>
    <name evidence="1" type="ORF">U6A24_16645</name>
</gene>
<comment type="caution">
    <text evidence="1">The sequence shown here is derived from an EMBL/GenBank/DDBJ whole genome shotgun (WGS) entry which is preliminary data.</text>
</comment>
<keyword evidence="2" id="KW-1185">Reference proteome</keyword>
<reference evidence="1 2" key="1">
    <citation type="journal article" date="2013" name="Int. J. Syst. Evol. Microbiol.">
        <title>Aquimarina gracilis sp. nov., isolated from the gut microflora of a mussel, Mytilus coruscus, and emended description of Aquimarina spongiae.</title>
        <authorList>
            <person name="Park S.C."/>
            <person name="Choe H.N."/>
            <person name="Baik K.S."/>
            <person name="Seong C.N."/>
        </authorList>
    </citation>
    <scope>NUCLEOTIDE SEQUENCE [LARGE SCALE GENOMIC DNA]</scope>
    <source>
        <strain evidence="1 2">PSC32</strain>
    </source>
</reference>
<evidence type="ECO:0000313" key="1">
    <source>
        <dbReference type="EMBL" id="MEB3347104.1"/>
    </source>
</evidence>
<organism evidence="1 2">
    <name type="scientific">Aquimarina gracilis</name>
    <dbReference type="NCBI Taxonomy" id="874422"/>
    <lineage>
        <taxon>Bacteria</taxon>
        <taxon>Pseudomonadati</taxon>
        <taxon>Bacteroidota</taxon>
        <taxon>Flavobacteriia</taxon>
        <taxon>Flavobacteriales</taxon>
        <taxon>Flavobacteriaceae</taxon>
        <taxon>Aquimarina</taxon>
    </lineage>
</organism>
<dbReference type="PROSITE" id="PS51257">
    <property type="entry name" value="PROKAR_LIPOPROTEIN"/>
    <property type="match status" value="1"/>
</dbReference>
<name>A0ABU5ZYY2_9FLAO</name>
<accession>A0ABU5ZYY2</accession>
<proteinExistence type="predicted"/>
<dbReference type="RefSeq" id="WP_324181124.1">
    <property type="nucleotide sequence ID" value="NZ_BAABAW010000020.1"/>
</dbReference>
<sequence>MVNTKILNRLCIAVFTVFLLSCSEDDSLSFDENADFSISHTDATQAGVRLNYDFSGSNAIAFGLRKKGEEKFNVVDRFGSISNIIKDLEPAQSYELTILVEGTSELFYKIEEFATLPFDFLENENSLTFTDYTYSEVGFEHIFEAEIFTGRELPSSDKFKLFLTEIGDDTNRIPLPFEFVQNKLQFQIPQREENDPKQNEILSYTLNYEIVDGGTVGAIPYAEQQAMVFRVHPNIPYFLSLEESRTWYEVDGYRCGDKSYVLVFKGNIFGNTTTDANFGVEEVTLKLTNTSNSKEILLTEGDLLETCNTFTRLISNNSNALNSLHWPNREVKLRFDRDIDLGIIEGDYTIQCIAKVNNEVIEGIPFPFTLEDNRSISGYTKQLRELFVDGIDKTDDLLDPCDLKETIKFKEDGTLENTSYVPNDTMECVVAEIKNGTWAEEPAEGDLKKYTLNIEAGLTQGDKQVTAYLGSHLTLYFEEEKTDDQGQTEVYRYIFR</sequence>